<evidence type="ECO:0000256" key="2">
    <source>
        <dbReference type="PROSITE-ProRule" id="PRU01091"/>
    </source>
</evidence>
<keyword evidence="6" id="KW-1185">Reference proteome</keyword>
<organism evidence="5 6">
    <name type="scientific">Phenylobacterium koreense</name>
    <dbReference type="NCBI Taxonomy" id="266125"/>
    <lineage>
        <taxon>Bacteria</taxon>
        <taxon>Pseudomonadati</taxon>
        <taxon>Pseudomonadota</taxon>
        <taxon>Alphaproteobacteria</taxon>
        <taxon>Caulobacterales</taxon>
        <taxon>Caulobacteraceae</taxon>
        <taxon>Phenylobacterium</taxon>
    </lineage>
</organism>
<protein>
    <recommendedName>
        <fullName evidence="4">OmpR/PhoB-type domain-containing protein</fullName>
    </recommendedName>
</protein>
<keyword evidence="1 2" id="KW-0238">DNA-binding</keyword>
<proteinExistence type="predicted"/>
<dbReference type="SUPFAM" id="SSF46894">
    <property type="entry name" value="C-terminal effector domain of the bipartite response regulators"/>
    <property type="match status" value="1"/>
</dbReference>
<dbReference type="PROSITE" id="PS51755">
    <property type="entry name" value="OMPR_PHOB"/>
    <property type="match status" value="1"/>
</dbReference>
<evidence type="ECO:0000256" key="1">
    <source>
        <dbReference type="ARBA" id="ARBA00023125"/>
    </source>
</evidence>
<evidence type="ECO:0000256" key="3">
    <source>
        <dbReference type="SAM" id="MobiDB-lite"/>
    </source>
</evidence>
<sequence length="169" mass="18449">MEIGSRAFDLLHILLRARGRVVARADLFRHVWPMTTVDDSNLRFQISCLRRALGKDRELLKTVPGRGYMLAAEVTVQSPSVAYPAAAEAVAALARPVDDAGDPERLRGLLRSVLDELWAMSREAREAGAPPQASDKRAGEAPVQVGAPRNKARPPQASYPDRNATESVL</sequence>
<dbReference type="InterPro" id="IPR001867">
    <property type="entry name" value="OmpR/PhoB-type_DNA-bd"/>
</dbReference>
<feature type="DNA-binding region" description="OmpR/PhoB-type" evidence="2">
    <location>
        <begin position="1"/>
        <end position="72"/>
    </location>
</feature>
<dbReference type="Pfam" id="PF00486">
    <property type="entry name" value="Trans_reg_C"/>
    <property type="match status" value="1"/>
</dbReference>
<dbReference type="SMART" id="SM00862">
    <property type="entry name" value="Trans_reg_C"/>
    <property type="match status" value="1"/>
</dbReference>
<name>A0ABV2ENB1_9CAUL</name>
<gene>
    <name evidence="5" type="ORF">ABID41_003665</name>
</gene>
<feature type="region of interest" description="Disordered" evidence="3">
    <location>
        <begin position="124"/>
        <end position="169"/>
    </location>
</feature>
<dbReference type="EMBL" id="JBEPLU010000003">
    <property type="protein sequence ID" value="MET3528526.1"/>
    <property type="molecule type" value="Genomic_DNA"/>
</dbReference>
<dbReference type="RefSeq" id="WP_354298395.1">
    <property type="nucleotide sequence ID" value="NZ_JBEPLU010000003.1"/>
</dbReference>
<feature type="domain" description="OmpR/PhoB-type" evidence="4">
    <location>
        <begin position="1"/>
        <end position="72"/>
    </location>
</feature>
<accession>A0ABV2ENB1</accession>
<evidence type="ECO:0000313" key="5">
    <source>
        <dbReference type="EMBL" id="MET3528526.1"/>
    </source>
</evidence>
<dbReference type="Gene3D" id="1.10.10.10">
    <property type="entry name" value="Winged helix-like DNA-binding domain superfamily/Winged helix DNA-binding domain"/>
    <property type="match status" value="1"/>
</dbReference>
<dbReference type="CDD" id="cd00383">
    <property type="entry name" value="trans_reg_C"/>
    <property type="match status" value="1"/>
</dbReference>
<dbReference type="InterPro" id="IPR016032">
    <property type="entry name" value="Sig_transdc_resp-reg_C-effctor"/>
</dbReference>
<evidence type="ECO:0000313" key="6">
    <source>
        <dbReference type="Proteomes" id="UP001549110"/>
    </source>
</evidence>
<reference evidence="5 6" key="1">
    <citation type="submission" date="2024-06" db="EMBL/GenBank/DDBJ databases">
        <title>Genomic Encyclopedia of Type Strains, Phase IV (KMG-IV): sequencing the most valuable type-strain genomes for metagenomic binning, comparative biology and taxonomic classification.</title>
        <authorList>
            <person name="Goeker M."/>
        </authorList>
    </citation>
    <scope>NUCLEOTIDE SEQUENCE [LARGE SCALE GENOMIC DNA]</scope>
    <source>
        <strain evidence="5 6">DSM 17809</strain>
    </source>
</reference>
<dbReference type="InterPro" id="IPR036388">
    <property type="entry name" value="WH-like_DNA-bd_sf"/>
</dbReference>
<comment type="caution">
    <text evidence="5">The sequence shown here is derived from an EMBL/GenBank/DDBJ whole genome shotgun (WGS) entry which is preliminary data.</text>
</comment>
<evidence type="ECO:0000259" key="4">
    <source>
        <dbReference type="PROSITE" id="PS51755"/>
    </source>
</evidence>
<dbReference type="Proteomes" id="UP001549110">
    <property type="component" value="Unassembled WGS sequence"/>
</dbReference>